<evidence type="ECO:0000313" key="14">
    <source>
        <dbReference type="Proteomes" id="UP000671995"/>
    </source>
</evidence>
<dbReference type="EMBL" id="CP054257">
    <property type="protein sequence ID" value="QTQ12411.1"/>
    <property type="molecule type" value="Genomic_DNA"/>
</dbReference>
<dbReference type="GO" id="GO:0055085">
    <property type="term" value="P:transmembrane transport"/>
    <property type="evidence" value="ECO:0007669"/>
    <property type="project" value="InterPro"/>
</dbReference>
<feature type="domain" description="ABC transmembrane type-1" evidence="12">
    <location>
        <begin position="76"/>
        <end position="267"/>
    </location>
</feature>
<dbReference type="GO" id="GO:0005886">
    <property type="term" value="C:plasma membrane"/>
    <property type="evidence" value="ECO:0007669"/>
    <property type="project" value="UniProtKB-SubCell"/>
</dbReference>
<evidence type="ECO:0000256" key="6">
    <source>
        <dbReference type="ARBA" id="ARBA00022597"/>
    </source>
</evidence>
<sequence length="282" mass="31920">MRKNGEKWFLGDFIFSRFIYLFCIVIAIITGFPLLFLLFNSFKSLPEYMQNIWFIPKKIYLGNYVLVLAPAFLRYFINSLIVSVCGVLLTITVASLMSYIFARFEIKIAKPLYFLVIAGMMIPIHTTLIPVYTLSHQIGFYDHLIGLIGPYVSFNIPISVFIMTQFFKECPKELEEAATIDGGGKFLIYRKIIMPLSVPAISTVGVYTFLNMWNEFIYALVLIDTPARKTLSLGVRDFYGFQTINIPAVLTAILVGSLPVLTFYFIAQDKVINGLTQGAVKG</sequence>
<keyword evidence="7 11" id="KW-0812">Transmembrane</keyword>
<comment type="similarity">
    <text evidence="3">Belongs to the binding-protein-dependent transport system permease family. MalFG subfamily.</text>
</comment>
<reference evidence="13" key="2">
    <citation type="journal article" date="2021" name="Microbiol. Resour. Announc.">
        <title>Complete Genome Sequences of Three Human Oral Treponema parvum Isolates.</title>
        <authorList>
            <person name="Zeng H."/>
            <person name="Watt R.M."/>
        </authorList>
    </citation>
    <scope>NUCLEOTIDE SEQUENCE</scope>
    <source>
        <strain evidence="13">ATCC 700773</strain>
    </source>
</reference>
<dbReference type="Proteomes" id="UP000671995">
    <property type="component" value="Chromosome"/>
</dbReference>
<evidence type="ECO:0000259" key="12">
    <source>
        <dbReference type="PROSITE" id="PS50928"/>
    </source>
</evidence>
<dbReference type="Pfam" id="PF00528">
    <property type="entry name" value="BPD_transp_1"/>
    <property type="match status" value="1"/>
</dbReference>
<dbReference type="AlphaFoldDB" id="A0A975F0W4"/>
<evidence type="ECO:0000256" key="11">
    <source>
        <dbReference type="RuleBase" id="RU363032"/>
    </source>
</evidence>
<evidence type="ECO:0000256" key="5">
    <source>
        <dbReference type="ARBA" id="ARBA00022475"/>
    </source>
</evidence>
<feature type="transmembrane region" description="Helical" evidence="11">
    <location>
        <begin position="244"/>
        <end position="267"/>
    </location>
</feature>
<dbReference type="PROSITE" id="PS50928">
    <property type="entry name" value="ABC_TM1"/>
    <property type="match status" value="1"/>
</dbReference>
<dbReference type="Gene3D" id="1.10.3720.10">
    <property type="entry name" value="MetI-like"/>
    <property type="match status" value="1"/>
</dbReference>
<evidence type="ECO:0000256" key="4">
    <source>
        <dbReference type="ARBA" id="ARBA00022448"/>
    </source>
</evidence>
<dbReference type="RefSeq" id="WP_210117126.1">
    <property type="nucleotide sequence ID" value="NZ_CP054257.1"/>
</dbReference>
<keyword evidence="9 11" id="KW-0472">Membrane</keyword>
<gene>
    <name evidence="13" type="ORF">HRI96_09490</name>
</gene>
<dbReference type="InterPro" id="IPR050901">
    <property type="entry name" value="BP-dep_ABC_trans_perm"/>
</dbReference>
<evidence type="ECO:0000256" key="2">
    <source>
        <dbReference type="ARBA" id="ARBA00004651"/>
    </source>
</evidence>
<keyword evidence="5" id="KW-1003">Cell membrane</keyword>
<name>A0A975F0W4_9SPIR</name>
<feature type="transmembrane region" description="Helical" evidence="11">
    <location>
        <begin position="81"/>
        <end position="100"/>
    </location>
</feature>
<comment type="subcellular location">
    <subcellularLocation>
        <location evidence="2 11">Cell membrane</location>
        <topology evidence="2 11">Multi-pass membrane protein</topology>
    </subcellularLocation>
</comment>
<dbReference type="CDD" id="cd06261">
    <property type="entry name" value="TM_PBP2"/>
    <property type="match status" value="1"/>
</dbReference>
<keyword evidence="8 11" id="KW-1133">Transmembrane helix</keyword>
<evidence type="ECO:0000256" key="8">
    <source>
        <dbReference type="ARBA" id="ARBA00022989"/>
    </source>
</evidence>
<organism evidence="13 14">
    <name type="scientific">Treponema parvum</name>
    <dbReference type="NCBI Taxonomy" id="138851"/>
    <lineage>
        <taxon>Bacteria</taxon>
        <taxon>Pseudomonadati</taxon>
        <taxon>Spirochaetota</taxon>
        <taxon>Spirochaetia</taxon>
        <taxon>Spirochaetales</taxon>
        <taxon>Treponemataceae</taxon>
        <taxon>Treponema</taxon>
    </lineage>
</organism>
<dbReference type="InterPro" id="IPR035906">
    <property type="entry name" value="MetI-like_sf"/>
</dbReference>
<protein>
    <recommendedName>
        <fullName evidence="10">Maltose/maltodextrin transport system permease protein MalG</fullName>
    </recommendedName>
</protein>
<dbReference type="PANTHER" id="PTHR32243:SF50">
    <property type="entry name" value="MALTOSE_MALTODEXTRIN TRANSPORT SYSTEM PERMEASE PROTEIN MALG"/>
    <property type="match status" value="1"/>
</dbReference>
<feature type="transmembrane region" description="Helical" evidence="11">
    <location>
        <begin position="144"/>
        <end position="167"/>
    </location>
</feature>
<feature type="transmembrane region" description="Helical" evidence="11">
    <location>
        <begin position="188"/>
        <end position="210"/>
    </location>
</feature>
<evidence type="ECO:0000256" key="10">
    <source>
        <dbReference type="ARBA" id="ARBA00041109"/>
    </source>
</evidence>
<evidence type="ECO:0000256" key="3">
    <source>
        <dbReference type="ARBA" id="ARBA00009047"/>
    </source>
</evidence>
<evidence type="ECO:0000256" key="9">
    <source>
        <dbReference type="ARBA" id="ARBA00023136"/>
    </source>
</evidence>
<evidence type="ECO:0000256" key="1">
    <source>
        <dbReference type="ARBA" id="ARBA00002264"/>
    </source>
</evidence>
<proteinExistence type="inferred from homology"/>
<keyword evidence="4 11" id="KW-0813">Transport</keyword>
<comment type="function">
    <text evidence="1">Part of the ABC transporter complex MalEFGK involved in maltose/maltodextrin import. Probably responsible for the translocation of the substrate across the membrane.</text>
</comment>
<accession>A0A975F0W4</accession>
<dbReference type="PANTHER" id="PTHR32243">
    <property type="entry name" value="MALTOSE TRANSPORT SYSTEM PERMEASE-RELATED"/>
    <property type="match status" value="1"/>
</dbReference>
<feature type="transmembrane region" description="Helical" evidence="11">
    <location>
        <begin position="112"/>
        <end position="132"/>
    </location>
</feature>
<evidence type="ECO:0000256" key="7">
    <source>
        <dbReference type="ARBA" id="ARBA00022692"/>
    </source>
</evidence>
<evidence type="ECO:0000313" key="13">
    <source>
        <dbReference type="EMBL" id="QTQ12411.1"/>
    </source>
</evidence>
<feature type="transmembrane region" description="Helical" evidence="11">
    <location>
        <begin position="18"/>
        <end position="39"/>
    </location>
</feature>
<dbReference type="SUPFAM" id="SSF161098">
    <property type="entry name" value="MetI-like"/>
    <property type="match status" value="1"/>
</dbReference>
<reference evidence="13" key="1">
    <citation type="submission" date="2020-05" db="EMBL/GenBank/DDBJ databases">
        <authorList>
            <person name="Zeng H."/>
            <person name="Chan Y.K."/>
            <person name="Watt R.M."/>
        </authorList>
    </citation>
    <scope>NUCLEOTIDE SEQUENCE</scope>
    <source>
        <strain evidence="13">ATCC 700773</strain>
    </source>
</reference>
<keyword evidence="6" id="KW-0762">Sugar transport</keyword>
<dbReference type="InterPro" id="IPR000515">
    <property type="entry name" value="MetI-like"/>
</dbReference>